<feature type="transmembrane region" description="Helical" evidence="6">
    <location>
        <begin position="334"/>
        <end position="355"/>
    </location>
</feature>
<reference evidence="7" key="1">
    <citation type="submission" date="2021-01" db="EMBL/GenBank/DDBJ databases">
        <authorList>
            <person name="Corre E."/>
            <person name="Pelletier E."/>
            <person name="Niang G."/>
            <person name="Scheremetjew M."/>
            <person name="Finn R."/>
            <person name="Kale V."/>
            <person name="Holt S."/>
            <person name="Cochrane G."/>
            <person name="Meng A."/>
            <person name="Brown T."/>
            <person name="Cohen L."/>
        </authorList>
    </citation>
    <scope>NUCLEOTIDE SEQUENCE</scope>
    <source>
        <strain evidence="7">CCMP325</strain>
    </source>
</reference>
<keyword evidence="3 6" id="KW-0812">Transmembrane</keyword>
<dbReference type="AlphaFoldDB" id="A0A7S0HPF1"/>
<dbReference type="InterPro" id="IPR011701">
    <property type="entry name" value="MFS"/>
</dbReference>
<evidence type="ECO:0000256" key="6">
    <source>
        <dbReference type="SAM" id="Phobius"/>
    </source>
</evidence>
<gene>
    <name evidence="7" type="ORF">HPHI1048_LOCUS13205</name>
</gene>
<evidence type="ECO:0000256" key="2">
    <source>
        <dbReference type="ARBA" id="ARBA00022448"/>
    </source>
</evidence>
<evidence type="ECO:0000256" key="1">
    <source>
        <dbReference type="ARBA" id="ARBA00004141"/>
    </source>
</evidence>
<dbReference type="PANTHER" id="PTHR43385">
    <property type="entry name" value="RIBOFLAVIN TRANSPORTER RIBJ"/>
    <property type="match status" value="1"/>
</dbReference>
<feature type="transmembrane region" description="Helical" evidence="6">
    <location>
        <begin position="395"/>
        <end position="417"/>
    </location>
</feature>
<evidence type="ECO:0000256" key="4">
    <source>
        <dbReference type="ARBA" id="ARBA00022989"/>
    </source>
</evidence>
<dbReference type="Pfam" id="PF07690">
    <property type="entry name" value="MFS_1"/>
    <property type="match status" value="2"/>
</dbReference>
<dbReference type="Gene3D" id="1.20.1250.20">
    <property type="entry name" value="MFS general substrate transporter like domains"/>
    <property type="match status" value="2"/>
</dbReference>
<feature type="transmembrane region" description="Helical" evidence="6">
    <location>
        <begin position="361"/>
        <end position="383"/>
    </location>
</feature>
<dbReference type="InterPro" id="IPR052983">
    <property type="entry name" value="MFS_Riboflavin_Transporter"/>
</dbReference>
<proteinExistence type="predicted"/>
<protein>
    <recommendedName>
        <fullName evidence="8">Major facilitator superfamily (MFS) profile domain-containing protein</fullName>
    </recommendedName>
</protein>
<dbReference type="InterPro" id="IPR036259">
    <property type="entry name" value="MFS_trans_sf"/>
</dbReference>
<evidence type="ECO:0000256" key="3">
    <source>
        <dbReference type="ARBA" id="ARBA00022692"/>
    </source>
</evidence>
<sequence>MRERQKSVDEDSQSSLRIPFSFLSRTFPSLWLGWVVYCCGCLPLKLAESPGLTFFLGLYTERLILDLQVSREYVSALFLAAQCVSFTWVLLFLGRIVDRYGPWRTVCLGQLVFLSAIFVLSSTNSRLLFILSYFCLRMFGPETMGFCAIFTVNRWFHRWRGRAMAGLQIVLGVQLLCAAAFDQLMTAYGWRSATRMEGVLVLIILQISLFFLVERPETVGQRADGVLKARPSSSLSSSSLDGSWGEQQEEEQSYTFKEAIQTWQCWALVFSTIIGTLGWGGLNVHIKALLAERKQPDESASIVYTAVGILAPVGAFCMGAALDICKTRTSKLKMCSLVPFSAATSMGIACVMQSISVSIIFGMITGVFIGSLTVVNSTIFASLYGRKNIGRIQALFGAGAVLGSGLGPVGMSTIFVVTGAYERSLLTFCILNLCMGILLLRSHAPSDRLPTQQELEKREEQADIPLAQADAVAQEMEETKA</sequence>
<comment type="subcellular location">
    <subcellularLocation>
        <location evidence="1">Membrane</location>
        <topology evidence="1">Multi-pass membrane protein</topology>
    </subcellularLocation>
</comment>
<evidence type="ECO:0000313" key="7">
    <source>
        <dbReference type="EMBL" id="CAD8489143.1"/>
    </source>
</evidence>
<dbReference type="EMBL" id="HBEO01019502">
    <property type="protein sequence ID" value="CAD8489143.1"/>
    <property type="molecule type" value="Transcribed_RNA"/>
</dbReference>
<evidence type="ECO:0000256" key="5">
    <source>
        <dbReference type="ARBA" id="ARBA00023136"/>
    </source>
</evidence>
<organism evidence="7">
    <name type="scientific">Hanusia phi</name>
    <dbReference type="NCBI Taxonomy" id="3032"/>
    <lineage>
        <taxon>Eukaryota</taxon>
        <taxon>Cryptophyceae</taxon>
        <taxon>Pyrenomonadales</taxon>
        <taxon>Geminigeraceae</taxon>
        <taxon>Hanusia</taxon>
    </lineage>
</organism>
<feature type="transmembrane region" description="Helical" evidence="6">
    <location>
        <begin position="27"/>
        <end position="46"/>
    </location>
</feature>
<keyword evidence="2" id="KW-0813">Transport</keyword>
<dbReference type="SUPFAM" id="SSF103473">
    <property type="entry name" value="MFS general substrate transporter"/>
    <property type="match status" value="1"/>
</dbReference>
<dbReference type="PANTHER" id="PTHR43385:SF1">
    <property type="entry name" value="RIBOFLAVIN TRANSPORTER RIBJ"/>
    <property type="match status" value="1"/>
</dbReference>
<name>A0A7S0HPF1_9CRYP</name>
<feature type="transmembrane region" description="Helical" evidence="6">
    <location>
        <begin position="163"/>
        <end position="181"/>
    </location>
</feature>
<dbReference type="GO" id="GO:0016020">
    <property type="term" value="C:membrane"/>
    <property type="evidence" value="ECO:0007669"/>
    <property type="project" value="UniProtKB-SubCell"/>
</dbReference>
<keyword evidence="5 6" id="KW-0472">Membrane</keyword>
<feature type="transmembrane region" description="Helical" evidence="6">
    <location>
        <begin position="127"/>
        <end position="151"/>
    </location>
</feature>
<feature type="transmembrane region" description="Helical" evidence="6">
    <location>
        <begin position="302"/>
        <end position="322"/>
    </location>
</feature>
<keyword evidence="4 6" id="KW-1133">Transmembrane helix</keyword>
<feature type="transmembrane region" description="Helical" evidence="6">
    <location>
        <begin position="263"/>
        <end position="282"/>
    </location>
</feature>
<evidence type="ECO:0008006" key="8">
    <source>
        <dbReference type="Google" id="ProtNLM"/>
    </source>
</evidence>
<dbReference type="GO" id="GO:0022857">
    <property type="term" value="F:transmembrane transporter activity"/>
    <property type="evidence" value="ECO:0007669"/>
    <property type="project" value="InterPro"/>
</dbReference>
<feature type="transmembrane region" description="Helical" evidence="6">
    <location>
        <begin position="193"/>
        <end position="213"/>
    </location>
</feature>
<feature type="transmembrane region" description="Helical" evidence="6">
    <location>
        <begin position="423"/>
        <end position="440"/>
    </location>
</feature>
<accession>A0A7S0HPF1</accession>
<feature type="transmembrane region" description="Helical" evidence="6">
    <location>
        <begin position="105"/>
        <end position="121"/>
    </location>
</feature>
<feature type="transmembrane region" description="Helical" evidence="6">
    <location>
        <begin position="73"/>
        <end position="93"/>
    </location>
</feature>